<dbReference type="GO" id="GO:0004222">
    <property type="term" value="F:metalloendopeptidase activity"/>
    <property type="evidence" value="ECO:0007669"/>
    <property type="project" value="InterPro"/>
</dbReference>
<sequence length="90" mass="10345">MDLYFYDYFSVMHYTGYHHAINTSIPVITAKCDGFNFDQNNKLSPLDINKINQNTGFTPTISVLDSAEQMMNLLLYKLTIYAIGIIDVHF</sequence>
<dbReference type="Proteomes" id="UP000288716">
    <property type="component" value="Unassembled WGS sequence"/>
</dbReference>
<dbReference type="Pfam" id="PF01400">
    <property type="entry name" value="Astacin"/>
    <property type="match status" value="1"/>
</dbReference>
<gene>
    <name evidence="3" type="ORF">B4U80_03442</name>
</gene>
<comment type="caution">
    <text evidence="3">The sequence shown here is derived from an EMBL/GenBank/DDBJ whole genome shotgun (WGS) entry which is preliminary data.</text>
</comment>
<name>A0A443RXV8_9ACAR</name>
<evidence type="ECO:0000313" key="3">
    <source>
        <dbReference type="EMBL" id="RWS20100.1"/>
    </source>
</evidence>
<dbReference type="AlphaFoldDB" id="A0A443RXV8"/>
<dbReference type="GO" id="GO:0006508">
    <property type="term" value="P:proteolysis"/>
    <property type="evidence" value="ECO:0007669"/>
    <property type="project" value="InterPro"/>
</dbReference>
<dbReference type="InterPro" id="IPR024079">
    <property type="entry name" value="MetalloPept_cat_dom_sf"/>
</dbReference>
<protein>
    <recommendedName>
        <fullName evidence="2">Peptidase M12A domain-containing protein</fullName>
    </recommendedName>
</protein>
<evidence type="ECO:0000313" key="4">
    <source>
        <dbReference type="Proteomes" id="UP000288716"/>
    </source>
</evidence>
<keyword evidence="4" id="KW-1185">Reference proteome</keyword>
<dbReference type="VEuPathDB" id="VectorBase:LDEU011939"/>
<proteinExistence type="predicted"/>
<dbReference type="SUPFAM" id="SSF55486">
    <property type="entry name" value="Metalloproteases ('zincins'), catalytic domain"/>
    <property type="match status" value="1"/>
</dbReference>
<dbReference type="InterPro" id="IPR001506">
    <property type="entry name" value="Peptidase_M12A"/>
</dbReference>
<evidence type="ECO:0000256" key="1">
    <source>
        <dbReference type="ARBA" id="ARBA00001947"/>
    </source>
</evidence>
<comment type="cofactor">
    <cofactor evidence="1">
        <name>Zn(2+)</name>
        <dbReference type="ChEBI" id="CHEBI:29105"/>
    </cofactor>
</comment>
<reference evidence="3 4" key="1">
    <citation type="journal article" date="2018" name="Gigascience">
        <title>Genomes of trombidid mites reveal novel predicted allergens and laterally-transferred genes associated with secondary metabolism.</title>
        <authorList>
            <person name="Dong X."/>
            <person name="Chaisiri K."/>
            <person name="Xia D."/>
            <person name="Armstrong S.D."/>
            <person name="Fang Y."/>
            <person name="Donnelly M.J."/>
            <person name="Kadowaki T."/>
            <person name="McGarry J.W."/>
            <person name="Darby A.C."/>
            <person name="Makepeace B.L."/>
        </authorList>
    </citation>
    <scope>NUCLEOTIDE SEQUENCE [LARGE SCALE GENOMIC DNA]</scope>
    <source>
        <strain evidence="3">UoL-UT</strain>
    </source>
</reference>
<accession>A0A443RXV8</accession>
<feature type="domain" description="Peptidase M12A" evidence="2">
    <location>
        <begin position="6"/>
        <end position="53"/>
    </location>
</feature>
<dbReference type="EMBL" id="NCKV01020039">
    <property type="protein sequence ID" value="RWS20100.1"/>
    <property type="molecule type" value="Genomic_DNA"/>
</dbReference>
<evidence type="ECO:0000259" key="2">
    <source>
        <dbReference type="Pfam" id="PF01400"/>
    </source>
</evidence>
<organism evidence="3 4">
    <name type="scientific">Leptotrombidium deliense</name>
    <dbReference type="NCBI Taxonomy" id="299467"/>
    <lineage>
        <taxon>Eukaryota</taxon>
        <taxon>Metazoa</taxon>
        <taxon>Ecdysozoa</taxon>
        <taxon>Arthropoda</taxon>
        <taxon>Chelicerata</taxon>
        <taxon>Arachnida</taxon>
        <taxon>Acari</taxon>
        <taxon>Acariformes</taxon>
        <taxon>Trombidiformes</taxon>
        <taxon>Prostigmata</taxon>
        <taxon>Anystina</taxon>
        <taxon>Parasitengona</taxon>
        <taxon>Trombiculoidea</taxon>
        <taxon>Trombiculidae</taxon>
        <taxon>Leptotrombidium</taxon>
    </lineage>
</organism>
<dbReference type="Gene3D" id="3.40.390.10">
    <property type="entry name" value="Collagenase (Catalytic Domain)"/>
    <property type="match status" value="1"/>
</dbReference>